<proteinExistence type="predicted"/>
<dbReference type="KEGG" id="kcm:ABWK59_31705"/>
<gene>
    <name evidence="1" type="ORF">ABWK59_31705</name>
</gene>
<dbReference type="AlphaFoldDB" id="A0AAU8K372"/>
<sequence length="219" mass="23375">MTAEHLLRTLPAPADLRAQCRAMAAAEAVLNPDGYRYHAFDPAWAEGVEAYSLRNGAGDECDAVFSPEGVLLRGFDHESPMSPYVEDRPWPGVLDSVPAPLARWTAEPAFTADGMPAFTFCLWREPGDDGWRTGEIDYPGGDPAEDGSGWLLHLLADGGPEAFRDWAQHYYDRPVDLAAVRALFGGSPLTPGIAAALHAGLAFDRAAAAVAAAGWPVGD</sequence>
<dbReference type="RefSeq" id="WP_354644099.1">
    <property type="nucleotide sequence ID" value="NZ_CP159872.1"/>
</dbReference>
<dbReference type="EMBL" id="CP159872">
    <property type="protein sequence ID" value="XCM83164.1"/>
    <property type="molecule type" value="Genomic_DNA"/>
</dbReference>
<name>A0AAU8K372_9ACTN</name>
<reference evidence="1" key="1">
    <citation type="submission" date="2024-06" db="EMBL/GenBank/DDBJ databases">
        <title>The genome sequences of Kitasatospora sp. strain HUAS MG31.</title>
        <authorList>
            <person name="Mo P."/>
        </authorList>
    </citation>
    <scope>NUCLEOTIDE SEQUENCE</scope>
    <source>
        <strain evidence="1">HUAS MG31</strain>
    </source>
</reference>
<organism evidence="1">
    <name type="scientific">Kitasatospora camelliae</name>
    <dbReference type="NCBI Taxonomy" id="3156397"/>
    <lineage>
        <taxon>Bacteria</taxon>
        <taxon>Bacillati</taxon>
        <taxon>Actinomycetota</taxon>
        <taxon>Actinomycetes</taxon>
        <taxon>Kitasatosporales</taxon>
        <taxon>Streptomycetaceae</taxon>
        <taxon>Kitasatospora</taxon>
    </lineage>
</organism>
<evidence type="ECO:0000313" key="1">
    <source>
        <dbReference type="EMBL" id="XCM83164.1"/>
    </source>
</evidence>
<evidence type="ECO:0008006" key="2">
    <source>
        <dbReference type="Google" id="ProtNLM"/>
    </source>
</evidence>
<protein>
    <recommendedName>
        <fullName evidence="2">SMI1/KNR4 family protein</fullName>
    </recommendedName>
</protein>
<accession>A0AAU8K372</accession>